<accession>A0AAV0ZXS2</accession>
<evidence type="ECO:0000256" key="1">
    <source>
        <dbReference type="SAM" id="Phobius"/>
    </source>
</evidence>
<organism evidence="2 3">
    <name type="scientific">Vicia faba</name>
    <name type="common">Broad bean</name>
    <name type="synonym">Faba vulgaris</name>
    <dbReference type="NCBI Taxonomy" id="3906"/>
    <lineage>
        <taxon>Eukaryota</taxon>
        <taxon>Viridiplantae</taxon>
        <taxon>Streptophyta</taxon>
        <taxon>Embryophyta</taxon>
        <taxon>Tracheophyta</taxon>
        <taxon>Spermatophyta</taxon>
        <taxon>Magnoliopsida</taxon>
        <taxon>eudicotyledons</taxon>
        <taxon>Gunneridae</taxon>
        <taxon>Pentapetalae</taxon>
        <taxon>rosids</taxon>
        <taxon>fabids</taxon>
        <taxon>Fabales</taxon>
        <taxon>Fabaceae</taxon>
        <taxon>Papilionoideae</taxon>
        <taxon>50 kb inversion clade</taxon>
        <taxon>NPAAA clade</taxon>
        <taxon>Hologalegina</taxon>
        <taxon>IRL clade</taxon>
        <taxon>Fabeae</taxon>
        <taxon>Vicia</taxon>
    </lineage>
</organism>
<sequence>MYFWFCTFVQKIIEPYCNIGFGFGLRGAYLFVRCCLSLDANPSMFFICFLTELILGLKDLCLLYLFVCLFYCLLLGYSSMLQWTVSIEQEKTYQQYTYIMLSTYYLLSNLILYVMMMIIKLSHFYEIQ</sequence>
<name>A0AAV0ZXS2_VICFA</name>
<keyword evidence="1" id="KW-0812">Transmembrane</keyword>
<keyword evidence="1" id="KW-1133">Transmembrane helix</keyword>
<evidence type="ECO:0000313" key="2">
    <source>
        <dbReference type="EMBL" id="CAI8601662.1"/>
    </source>
</evidence>
<dbReference type="AlphaFoldDB" id="A0AAV0ZXS2"/>
<dbReference type="EMBL" id="OX451738">
    <property type="protein sequence ID" value="CAI8601662.1"/>
    <property type="molecule type" value="Genomic_DNA"/>
</dbReference>
<proteinExistence type="predicted"/>
<dbReference type="Proteomes" id="UP001157006">
    <property type="component" value="Chromosome 3"/>
</dbReference>
<feature type="transmembrane region" description="Helical" evidence="1">
    <location>
        <begin position="62"/>
        <end position="84"/>
    </location>
</feature>
<protein>
    <submittedName>
        <fullName evidence="2">Uncharacterized protein</fullName>
    </submittedName>
</protein>
<feature type="transmembrane region" description="Helical" evidence="1">
    <location>
        <begin position="96"/>
        <end position="119"/>
    </location>
</feature>
<reference evidence="2 3" key="1">
    <citation type="submission" date="2023-01" db="EMBL/GenBank/DDBJ databases">
        <authorList>
            <person name="Kreplak J."/>
        </authorList>
    </citation>
    <scope>NUCLEOTIDE SEQUENCE [LARGE SCALE GENOMIC DNA]</scope>
</reference>
<keyword evidence="1" id="KW-0472">Membrane</keyword>
<evidence type="ECO:0000313" key="3">
    <source>
        <dbReference type="Proteomes" id="UP001157006"/>
    </source>
</evidence>
<keyword evidence="3" id="KW-1185">Reference proteome</keyword>
<gene>
    <name evidence="2" type="ORF">VFH_III005960</name>
</gene>